<dbReference type="SMART" id="SM00938">
    <property type="entry name" value="P-II"/>
    <property type="match status" value="1"/>
</dbReference>
<dbReference type="EMBL" id="CASHTH010001555">
    <property type="protein sequence ID" value="CAI8016730.1"/>
    <property type="molecule type" value="Genomic_DNA"/>
</dbReference>
<dbReference type="Gene3D" id="3.30.70.120">
    <property type="match status" value="1"/>
</dbReference>
<evidence type="ECO:0000313" key="2">
    <source>
        <dbReference type="Proteomes" id="UP001174909"/>
    </source>
</evidence>
<dbReference type="GO" id="GO:0030234">
    <property type="term" value="F:enzyme regulator activity"/>
    <property type="evidence" value="ECO:0007669"/>
    <property type="project" value="InterPro"/>
</dbReference>
<dbReference type="PROSITE" id="PS51343">
    <property type="entry name" value="PII_GLNB_DOM"/>
    <property type="match status" value="1"/>
</dbReference>
<dbReference type="InterPro" id="IPR002187">
    <property type="entry name" value="N-reg_PII"/>
</dbReference>
<dbReference type="Proteomes" id="UP001174909">
    <property type="component" value="Unassembled WGS sequence"/>
</dbReference>
<dbReference type="GO" id="GO:0006808">
    <property type="term" value="P:regulation of nitrogen utilization"/>
    <property type="evidence" value="ECO:0007669"/>
    <property type="project" value="InterPro"/>
</dbReference>
<dbReference type="AlphaFoldDB" id="A0AA35RS49"/>
<dbReference type="GO" id="GO:0005524">
    <property type="term" value="F:ATP binding"/>
    <property type="evidence" value="ECO:0007669"/>
    <property type="project" value="TreeGrafter"/>
</dbReference>
<dbReference type="Pfam" id="PF00543">
    <property type="entry name" value="P-II"/>
    <property type="match status" value="1"/>
</dbReference>
<dbReference type="SUPFAM" id="SSF54913">
    <property type="entry name" value="GlnB-like"/>
    <property type="match status" value="1"/>
</dbReference>
<proteinExistence type="predicted"/>
<comment type="caution">
    <text evidence="1">The sequence shown here is derived from an EMBL/GenBank/DDBJ whole genome shotgun (WGS) entry which is preliminary data.</text>
</comment>
<reference evidence="1" key="1">
    <citation type="submission" date="2023-03" db="EMBL/GenBank/DDBJ databases">
        <authorList>
            <person name="Steffen K."/>
            <person name="Cardenas P."/>
        </authorList>
    </citation>
    <scope>NUCLEOTIDE SEQUENCE</scope>
</reference>
<dbReference type="PRINTS" id="PR00340">
    <property type="entry name" value="PIIGLNB"/>
</dbReference>
<dbReference type="PANTHER" id="PTHR30115">
    <property type="entry name" value="NITROGEN REGULATORY PROTEIN P-II"/>
    <property type="match status" value="1"/>
</dbReference>
<dbReference type="InterPro" id="IPR015867">
    <property type="entry name" value="N-reg_PII/ATP_PRibTrfase_C"/>
</dbReference>
<dbReference type="GO" id="GO:0005829">
    <property type="term" value="C:cytosol"/>
    <property type="evidence" value="ECO:0007669"/>
    <property type="project" value="TreeGrafter"/>
</dbReference>
<gene>
    <name evidence="1" type="ORF">GBAR_LOCUS10241</name>
</gene>
<sequence>MKEVVAVIRPEKWQETIDAAQAMGLNACSHIRVMGRGKQRGLRYMRPVNGSDDGVMHFLPKRMLTWLVPDEAAGRLVRSIITVNKADNFGDGKVFVCPVEEIILSPEESTMPETVTAEV</sequence>
<dbReference type="PANTHER" id="PTHR30115:SF11">
    <property type="entry name" value="NITROGEN REGULATORY PROTEIN P-II HOMOLOG"/>
    <property type="match status" value="1"/>
</dbReference>
<accession>A0AA35RS49</accession>
<name>A0AA35RS49_GEOBA</name>
<organism evidence="1 2">
    <name type="scientific">Geodia barretti</name>
    <name type="common">Barrett's horny sponge</name>
    <dbReference type="NCBI Taxonomy" id="519541"/>
    <lineage>
        <taxon>Eukaryota</taxon>
        <taxon>Metazoa</taxon>
        <taxon>Porifera</taxon>
        <taxon>Demospongiae</taxon>
        <taxon>Heteroscleromorpha</taxon>
        <taxon>Tetractinellida</taxon>
        <taxon>Astrophorina</taxon>
        <taxon>Geodiidae</taxon>
        <taxon>Geodia</taxon>
    </lineage>
</organism>
<protein>
    <submittedName>
        <fullName evidence="1">Nitrogen fixation nifHD region glnB-like protein 2</fullName>
    </submittedName>
</protein>
<dbReference type="InterPro" id="IPR011322">
    <property type="entry name" value="N-reg_PII-like_a/b"/>
</dbReference>
<evidence type="ECO:0000313" key="1">
    <source>
        <dbReference type="EMBL" id="CAI8016730.1"/>
    </source>
</evidence>
<keyword evidence="2" id="KW-1185">Reference proteome</keyword>